<evidence type="ECO:0000313" key="4">
    <source>
        <dbReference type="Proteomes" id="UP000000238"/>
    </source>
</evidence>
<dbReference type="PROSITE" id="PS51707">
    <property type="entry name" value="CYTH"/>
    <property type="match status" value="1"/>
</dbReference>
<dbReference type="eggNOG" id="COG2954">
    <property type="taxonomic scope" value="Bacteria"/>
</dbReference>
<name>Q2S857_HAHCH</name>
<feature type="domain" description="CYTH" evidence="2">
    <location>
        <begin position="3"/>
        <end position="150"/>
    </location>
</feature>
<gene>
    <name evidence="3" type="ordered locus">HCH_06528</name>
</gene>
<evidence type="ECO:0000256" key="1">
    <source>
        <dbReference type="PIRSR" id="PIRSR016487-1"/>
    </source>
</evidence>
<dbReference type="RefSeq" id="WP_011400219.1">
    <property type="nucleotide sequence ID" value="NC_007645.1"/>
</dbReference>
<dbReference type="InterPro" id="IPR033469">
    <property type="entry name" value="CYTH-like_dom_sf"/>
</dbReference>
<dbReference type="PIRSF" id="PIRSF016487">
    <property type="entry name" value="CYTH_UCP016487"/>
    <property type="match status" value="1"/>
</dbReference>
<dbReference type="STRING" id="349521.HCH_06528"/>
<dbReference type="Pfam" id="PF01928">
    <property type="entry name" value="CYTH"/>
    <property type="match status" value="1"/>
</dbReference>
<organism evidence="3 4">
    <name type="scientific">Hahella chejuensis (strain KCTC 2396)</name>
    <dbReference type="NCBI Taxonomy" id="349521"/>
    <lineage>
        <taxon>Bacteria</taxon>
        <taxon>Pseudomonadati</taxon>
        <taxon>Pseudomonadota</taxon>
        <taxon>Gammaproteobacteria</taxon>
        <taxon>Oceanospirillales</taxon>
        <taxon>Hahellaceae</taxon>
        <taxon>Hahella</taxon>
    </lineage>
</organism>
<evidence type="ECO:0000313" key="3">
    <source>
        <dbReference type="EMBL" id="ABC33167.1"/>
    </source>
</evidence>
<dbReference type="KEGG" id="hch:HCH_06528"/>
<dbReference type="EMBL" id="CP000155">
    <property type="protein sequence ID" value="ABC33167.1"/>
    <property type="molecule type" value="Genomic_DNA"/>
</dbReference>
<evidence type="ECO:0000259" key="2">
    <source>
        <dbReference type="PROSITE" id="PS51707"/>
    </source>
</evidence>
<dbReference type="InterPro" id="IPR012042">
    <property type="entry name" value="NeuTTM/CthTTM-like"/>
</dbReference>
<dbReference type="InterPro" id="IPR023577">
    <property type="entry name" value="CYTH_domain"/>
</dbReference>
<protein>
    <submittedName>
        <fullName evidence="3">Uncharacterized protein conserved in bacteria</fullName>
    </submittedName>
</protein>
<proteinExistence type="predicted"/>
<dbReference type="CDD" id="cd07891">
    <property type="entry name" value="CYTH-like_CthTTM-like_1"/>
    <property type="match status" value="1"/>
</dbReference>
<keyword evidence="4" id="KW-1185">Reference proteome</keyword>
<dbReference type="Proteomes" id="UP000000238">
    <property type="component" value="Chromosome"/>
</dbReference>
<dbReference type="HOGENOM" id="CLU_109545_1_0_6"/>
<dbReference type="SMART" id="SM01118">
    <property type="entry name" value="CYTH"/>
    <property type="match status" value="1"/>
</dbReference>
<accession>Q2S857</accession>
<dbReference type="OrthoDB" id="9805588at2"/>
<sequence length="162" mass="19135">MDNLEIERKFLVERFDPERMEVKSIHQIRQGYMFLDANKEVRLRNKNDNYYLTVKVNQTGIVREEYEYPIPVADGESLFASAMERPPIEKTRYIVSVSNKEWSVDVFHGDNQGLVMAEIELDSVDEPFASPDWLGLEVTEDRRYRNAYLYHTPFTSWNSESE</sequence>
<dbReference type="AlphaFoldDB" id="Q2S857"/>
<reference evidence="3 4" key="1">
    <citation type="journal article" date="2005" name="Nucleic Acids Res.">
        <title>Genomic blueprint of Hahella chejuensis, a marine microbe producing an algicidal agent.</title>
        <authorList>
            <person name="Jeong H."/>
            <person name="Yim J.H."/>
            <person name="Lee C."/>
            <person name="Choi S.-H."/>
            <person name="Park Y.K."/>
            <person name="Yoon S.H."/>
            <person name="Hur C.-G."/>
            <person name="Kang H.-Y."/>
            <person name="Kim D."/>
            <person name="Lee H.H."/>
            <person name="Park K.H."/>
            <person name="Park S.-H."/>
            <person name="Park H.-S."/>
            <person name="Lee H.K."/>
            <person name="Oh T.K."/>
            <person name="Kim J.F."/>
        </authorList>
    </citation>
    <scope>NUCLEOTIDE SEQUENCE [LARGE SCALE GENOMIC DNA]</scope>
    <source>
        <strain evidence="3 4">KCTC 2396</strain>
    </source>
</reference>
<dbReference type="PANTHER" id="PTHR40114">
    <property type="entry name" value="SLR0698 PROTEIN"/>
    <property type="match status" value="1"/>
</dbReference>
<dbReference type="PANTHER" id="PTHR40114:SF1">
    <property type="entry name" value="SLR0698 PROTEIN"/>
    <property type="match status" value="1"/>
</dbReference>
<dbReference type="SUPFAM" id="SSF55154">
    <property type="entry name" value="CYTH-like phosphatases"/>
    <property type="match status" value="1"/>
</dbReference>
<feature type="active site" description="Proton acceptor" evidence="1">
    <location>
        <position position="32"/>
    </location>
</feature>
<dbReference type="Gene3D" id="2.40.320.10">
    <property type="entry name" value="Hypothetical Protein Pfu-838710-001"/>
    <property type="match status" value="1"/>
</dbReference>